<dbReference type="PANTHER" id="PTHR30177">
    <property type="entry name" value="GLYCINE BETAINE/L-PROLINE TRANSPORT SYSTEM PERMEASE PROTEIN PROW"/>
    <property type="match status" value="1"/>
</dbReference>
<name>A0A4R7FME6_9MICO</name>
<evidence type="ECO:0000256" key="3">
    <source>
        <dbReference type="ARBA" id="ARBA00022692"/>
    </source>
</evidence>
<proteinExistence type="inferred from homology"/>
<feature type="transmembrane region" description="Helical" evidence="6">
    <location>
        <begin position="33"/>
        <end position="55"/>
    </location>
</feature>
<dbReference type="InterPro" id="IPR035906">
    <property type="entry name" value="MetI-like_sf"/>
</dbReference>
<keyword evidence="4 6" id="KW-1133">Transmembrane helix</keyword>
<comment type="caution">
    <text evidence="8">The sequence shown here is derived from an EMBL/GenBank/DDBJ whole genome shotgun (WGS) entry which is preliminary data.</text>
</comment>
<protein>
    <submittedName>
        <fullName evidence="8">Osmoprotectant transport system permease protein</fullName>
    </submittedName>
</protein>
<sequence>MLFLQAIQWILDPEHWSEVNFQAGIAEELGDHLWLSFLAVVFTAAVALPIGLYIGHTGRGRGFAIVVANVVRAVPTLGLLSVLLLVSLTIPPAVFVFVLLGVPPLLAGAYAGLEAIDRQTIDASRAMGMTEWQILRRVELPLAAPLILGGLRGATLQIIASVTLVSNFGINSLGDFILGGLAANDYVQMTAGAILVTVLALLVDGLLAVLQRFATPRGVPRGRGASTARVRRLPVPNRAPVSEGN</sequence>
<dbReference type="Proteomes" id="UP000295344">
    <property type="component" value="Unassembled WGS sequence"/>
</dbReference>
<dbReference type="GO" id="GO:0005886">
    <property type="term" value="C:plasma membrane"/>
    <property type="evidence" value="ECO:0007669"/>
    <property type="project" value="UniProtKB-SubCell"/>
</dbReference>
<accession>A0A4R7FME6</accession>
<dbReference type="PANTHER" id="PTHR30177:SF33">
    <property type="entry name" value="POSSIBLE OSMOPROTECTANT (GLYCINE BETAINE_CARNITINE_CHOLINE_L-PROLINE) TRANSPORT INTEGRAL MEMBRANE PROTEIN ABC TRANSPORTER PROZ"/>
    <property type="match status" value="1"/>
</dbReference>
<comment type="similarity">
    <text evidence="6">Belongs to the binding-protein-dependent transport system permease family.</text>
</comment>
<dbReference type="GO" id="GO:0031460">
    <property type="term" value="P:glycine betaine transport"/>
    <property type="evidence" value="ECO:0007669"/>
    <property type="project" value="TreeGrafter"/>
</dbReference>
<dbReference type="OrthoDB" id="5244012at2"/>
<dbReference type="AlphaFoldDB" id="A0A4R7FME6"/>
<evidence type="ECO:0000256" key="2">
    <source>
        <dbReference type="ARBA" id="ARBA00022448"/>
    </source>
</evidence>
<evidence type="ECO:0000313" key="8">
    <source>
        <dbReference type="EMBL" id="TDS77642.1"/>
    </source>
</evidence>
<gene>
    <name evidence="8" type="ORF">CLV52_2600</name>
</gene>
<organism evidence="8 9">
    <name type="scientific">Amnibacterium kyonggiense</name>
    <dbReference type="NCBI Taxonomy" id="595671"/>
    <lineage>
        <taxon>Bacteria</taxon>
        <taxon>Bacillati</taxon>
        <taxon>Actinomycetota</taxon>
        <taxon>Actinomycetes</taxon>
        <taxon>Micrococcales</taxon>
        <taxon>Microbacteriaceae</taxon>
        <taxon>Amnibacterium</taxon>
    </lineage>
</organism>
<dbReference type="InterPro" id="IPR000515">
    <property type="entry name" value="MetI-like"/>
</dbReference>
<keyword evidence="3 6" id="KW-0812">Transmembrane</keyword>
<feature type="transmembrane region" description="Helical" evidence="6">
    <location>
        <begin position="62"/>
        <end position="86"/>
    </location>
</feature>
<comment type="subcellular location">
    <subcellularLocation>
        <location evidence="6">Cell membrane</location>
        <topology evidence="6">Multi-pass membrane protein</topology>
    </subcellularLocation>
    <subcellularLocation>
        <location evidence="1">Membrane</location>
        <topology evidence="1">Multi-pass membrane protein</topology>
    </subcellularLocation>
</comment>
<dbReference type="Gene3D" id="1.10.3720.10">
    <property type="entry name" value="MetI-like"/>
    <property type="match status" value="1"/>
</dbReference>
<evidence type="ECO:0000256" key="4">
    <source>
        <dbReference type="ARBA" id="ARBA00022989"/>
    </source>
</evidence>
<dbReference type="EMBL" id="SOAM01000002">
    <property type="protein sequence ID" value="TDS77642.1"/>
    <property type="molecule type" value="Genomic_DNA"/>
</dbReference>
<keyword evidence="9" id="KW-1185">Reference proteome</keyword>
<feature type="transmembrane region" description="Helical" evidence="6">
    <location>
        <begin position="186"/>
        <end position="210"/>
    </location>
</feature>
<dbReference type="GO" id="GO:0055085">
    <property type="term" value="P:transmembrane transport"/>
    <property type="evidence" value="ECO:0007669"/>
    <property type="project" value="InterPro"/>
</dbReference>
<evidence type="ECO:0000256" key="5">
    <source>
        <dbReference type="ARBA" id="ARBA00023136"/>
    </source>
</evidence>
<evidence type="ECO:0000256" key="6">
    <source>
        <dbReference type="RuleBase" id="RU363032"/>
    </source>
</evidence>
<dbReference type="RefSeq" id="WP_133766687.1">
    <property type="nucleotide sequence ID" value="NZ_BAAARP010000004.1"/>
</dbReference>
<feature type="domain" description="ABC transmembrane type-1" evidence="7">
    <location>
        <begin position="29"/>
        <end position="207"/>
    </location>
</feature>
<feature type="transmembrane region" description="Helical" evidence="6">
    <location>
        <begin position="92"/>
        <end position="113"/>
    </location>
</feature>
<dbReference type="PROSITE" id="PS50928">
    <property type="entry name" value="ABC_TM1"/>
    <property type="match status" value="1"/>
</dbReference>
<dbReference type="Pfam" id="PF00528">
    <property type="entry name" value="BPD_transp_1"/>
    <property type="match status" value="1"/>
</dbReference>
<keyword evidence="2 6" id="KW-0813">Transport</keyword>
<evidence type="ECO:0000259" key="7">
    <source>
        <dbReference type="PROSITE" id="PS50928"/>
    </source>
</evidence>
<dbReference type="InterPro" id="IPR051204">
    <property type="entry name" value="ABC_transp_perm/SBD"/>
</dbReference>
<reference evidence="8 9" key="1">
    <citation type="submission" date="2019-03" db="EMBL/GenBank/DDBJ databases">
        <title>Genomic Encyclopedia of Archaeal and Bacterial Type Strains, Phase II (KMG-II): from individual species to whole genera.</title>
        <authorList>
            <person name="Goeker M."/>
        </authorList>
    </citation>
    <scope>NUCLEOTIDE SEQUENCE [LARGE SCALE GENOMIC DNA]</scope>
    <source>
        <strain evidence="8 9">DSM 24782</strain>
    </source>
</reference>
<evidence type="ECO:0000256" key="1">
    <source>
        <dbReference type="ARBA" id="ARBA00004141"/>
    </source>
</evidence>
<dbReference type="SUPFAM" id="SSF161098">
    <property type="entry name" value="MetI-like"/>
    <property type="match status" value="1"/>
</dbReference>
<evidence type="ECO:0000313" key="9">
    <source>
        <dbReference type="Proteomes" id="UP000295344"/>
    </source>
</evidence>
<dbReference type="CDD" id="cd06261">
    <property type="entry name" value="TM_PBP2"/>
    <property type="match status" value="1"/>
</dbReference>
<keyword evidence="5 6" id="KW-0472">Membrane</keyword>